<feature type="signal peptide" evidence="2">
    <location>
        <begin position="1"/>
        <end position="19"/>
    </location>
</feature>
<dbReference type="PANTHER" id="PTHR15193">
    <property type="entry name" value="CD83 ANTIGEN"/>
    <property type="match status" value="1"/>
</dbReference>
<evidence type="ECO:0000313" key="5">
    <source>
        <dbReference type="Proteomes" id="UP001434883"/>
    </source>
</evidence>
<gene>
    <name evidence="4" type="ORF">XENOCAPTIV_018500</name>
</gene>
<comment type="caution">
    <text evidence="4">The sequence shown here is derived from an EMBL/GenBank/DDBJ whole genome shotgun (WGS) entry which is preliminary data.</text>
</comment>
<keyword evidence="5" id="KW-1185">Reference proteome</keyword>
<sequence length="199" mass="22578">MSQAVLFISLLLVQITAQSRPGEVLKNCNDDVTLECPIFSSMDFYSLTWYKDSTPIIRKRKHETQTSNFSRDAEFGENLGLFLPKVKPAHSGTYKCDIKANVGQQNKEGHVSLTVTECVTQIEPTTKATTVNSTWSSQTLRLEEFPFTWSVTGYLSVAIAKILLSLISIQVNILLFKFILRKYFCFAEKIKDNKNDHRA</sequence>
<dbReference type="InterPro" id="IPR013106">
    <property type="entry name" value="Ig_V-set"/>
</dbReference>
<evidence type="ECO:0000256" key="1">
    <source>
        <dbReference type="SAM" id="Phobius"/>
    </source>
</evidence>
<reference evidence="4 5" key="1">
    <citation type="submission" date="2021-06" db="EMBL/GenBank/DDBJ databases">
        <authorList>
            <person name="Palmer J.M."/>
        </authorList>
    </citation>
    <scope>NUCLEOTIDE SEQUENCE [LARGE SCALE GENOMIC DNA]</scope>
    <source>
        <strain evidence="4 5">XC_2019</strain>
        <tissue evidence="4">Muscle</tissue>
    </source>
</reference>
<dbReference type="InterPro" id="IPR013783">
    <property type="entry name" value="Ig-like_fold"/>
</dbReference>
<dbReference type="PROSITE" id="PS50835">
    <property type="entry name" value="IG_LIKE"/>
    <property type="match status" value="1"/>
</dbReference>
<keyword evidence="1" id="KW-0812">Transmembrane</keyword>
<name>A0ABV0REN9_9TELE</name>
<dbReference type="Pfam" id="PF07686">
    <property type="entry name" value="V-set"/>
    <property type="match status" value="1"/>
</dbReference>
<dbReference type="InterPro" id="IPR007110">
    <property type="entry name" value="Ig-like_dom"/>
</dbReference>
<accession>A0ABV0REN9</accession>
<dbReference type="EMBL" id="JAHRIN010042398">
    <property type="protein sequence ID" value="MEQ2205927.1"/>
    <property type="molecule type" value="Genomic_DNA"/>
</dbReference>
<evidence type="ECO:0000259" key="3">
    <source>
        <dbReference type="PROSITE" id="PS50835"/>
    </source>
</evidence>
<feature type="chain" id="PRO_5047457698" description="Ig-like domain-containing protein" evidence="2">
    <location>
        <begin position="20"/>
        <end position="199"/>
    </location>
</feature>
<dbReference type="Proteomes" id="UP001434883">
    <property type="component" value="Unassembled WGS sequence"/>
</dbReference>
<keyword evidence="2" id="KW-0732">Signal</keyword>
<protein>
    <recommendedName>
        <fullName evidence="3">Ig-like domain-containing protein</fullName>
    </recommendedName>
</protein>
<evidence type="ECO:0000313" key="4">
    <source>
        <dbReference type="EMBL" id="MEQ2205927.1"/>
    </source>
</evidence>
<dbReference type="PANTHER" id="PTHR15193:SF2">
    <property type="match status" value="1"/>
</dbReference>
<organism evidence="4 5">
    <name type="scientific">Xenoophorus captivus</name>
    <dbReference type="NCBI Taxonomy" id="1517983"/>
    <lineage>
        <taxon>Eukaryota</taxon>
        <taxon>Metazoa</taxon>
        <taxon>Chordata</taxon>
        <taxon>Craniata</taxon>
        <taxon>Vertebrata</taxon>
        <taxon>Euteleostomi</taxon>
        <taxon>Actinopterygii</taxon>
        <taxon>Neopterygii</taxon>
        <taxon>Teleostei</taxon>
        <taxon>Neoteleostei</taxon>
        <taxon>Acanthomorphata</taxon>
        <taxon>Ovalentaria</taxon>
        <taxon>Atherinomorphae</taxon>
        <taxon>Cyprinodontiformes</taxon>
        <taxon>Goodeidae</taxon>
        <taxon>Xenoophorus</taxon>
    </lineage>
</organism>
<keyword evidence="1" id="KW-1133">Transmembrane helix</keyword>
<dbReference type="SUPFAM" id="SSF48726">
    <property type="entry name" value="Immunoglobulin"/>
    <property type="match status" value="1"/>
</dbReference>
<dbReference type="InterPro" id="IPR036179">
    <property type="entry name" value="Ig-like_dom_sf"/>
</dbReference>
<dbReference type="InterPro" id="IPR003599">
    <property type="entry name" value="Ig_sub"/>
</dbReference>
<dbReference type="Gene3D" id="2.60.40.10">
    <property type="entry name" value="Immunoglobulins"/>
    <property type="match status" value="1"/>
</dbReference>
<dbReference type="SMART" id="SM00409">
    <property type="entry name" value="IG"/>
    <property type="match status" value="1"/>
</dbReference>
<dbReference type="CDD" id="cd00096">
    <property type="entry name" value="Ig"/>
    <property type="match status" value="1"/>
</dbReference>
<feature type="domain" description="Ig-like" evidence="3">
    <location>
        <begin position="8"/>
        <end position="112"/>
    </location>
</feature>
<feature type="transmembrane region" description="Helical" evidence="1">
    <location>
        <begin position="154"/>
        <end position="180"/>
    </location>
</feature>
<proteinExistence type="predicted"/>
<keyword evidence="1" id="KW-0472">Membrane</keyword>
<evidence type="ECO:0000256" key="2">
    <source>
        <dbReference type="SAM" id="SignalP"/>
    </source>
</evidence>